<keyword evidence="3" id="KW-1185">Reference proteome</keyword>
<dbReference type="RefSeq" id="WP_039286391.1">
    <property type="nucleotide sequence ID" value="NZ_JTDI01000005.1"/>
</dbReference>
<feature type="region of interest" description="Disordered" evidence="1">
    <location>
        <begin position="1"/>
        <end position="28"/>
    </location>
</feature>
<reference evidence="2 3" key="1">
    <citation type="submission" date="2014-10" db="EMBL/GenBank/DDBJ databases">
        <title>Genome sequence of Novosphingobium malaysiense MUSC 273(T).</title>
        <authorList>
            <person name="Lee L.-H."/>
        </authorList>
    </citation>
    <scope>NUCLEOTIDE SEQUENCE [LARGE SCALE GENOMIC DNA]</scope>
    <source>
        <strain evidence="2 3">MUSC 273</strain>
    </source>
</reference>
<feature type="compositionally biased region" description="Basic and acidic residues" evidence="1">
    <location>
        <begin position="11"/>
        <end position="23"/>
    </location>
</feature>
<evidence type="ECO:0000256" key="1">
    <source>
        <dbReference type="SAM" id="MobiDB-lite"/>
    </source>
</evidence>
<evidence type="ECO:0000313" key="3">
    <source>
        <dbReference type="Proteomes" id="UP000031057"/>
    </source>
</evidence>
<comment type="caution">
    <text evidence="2">The sequence shown here is derived from an EMBL/GenBank/DDBJ whole genome shotgun (WGS) entry which is preliminary data.</text>
</comment>
<name>A0A0B1ZIB1_9SPHN</name>
<dbReference type="EMBL" id="JTDI01000005">
    <property type="protein sequence ID" value="KHK90247.1"/>
    <property type="molecule type" value="Genomic_DNA"/>
</dbReference>
<protein>
    <submittedName>
        <fullName evidence="2">Uncharacterized protein</fullName>
    </submittedName>
</protein>
<dbReference type="Proteomes" id="UP000031057">
    <property type="component" value="Unassembled WGS sequence"/>
</dbReference>
<organism evidence="2 3">
    <name type="scientific">Novosphingobium malaysiense</name>
    <dbReference type="NCBI Taxonomy" id="1348853"/>
    <lineage>
        <taxon>Bacteria</taxon>
        <taxon>Pseudomonadati</taxon>
        <taxon>Pseudomonadota</taxon>
        <taxon>Alphaproteobacteria</taxon>
        <taxon>Sphingomonadales</taxon>
        <taxon>Sphingomonadaceae</taxon>
        <taxon>Novosphingobium</taxon>
    </lineage>
</organism>
<sequence>MCNPQRFRPQSPEDRDCQSKEPHPVLGKDVVDKNLSDRLESDFQIGRFRDPQSFGRNDPFIDREIDRRKVTAFFPPYRW</sequence>
<dbReference type="AlphaFoldDB" id="A0A0B1ZIB1"/>
<proteinExistence type="predicted"/>
<evidence type="ECO:0000313" key="2">
    <source>
        <dbReference type="EMBL" id="KHK90247.1"/>
    </source>
</evidence>
<accession>A0A0B1ZIB1</accession>
<gene>
    <name evidence="2" type="ORF">LK12_16485</name>
</gene>